<reference evidence="2 3" key="1">
    <citation type="submission" date="2014-07" db="EMBL/GenBank/DDBJ databases">
        <title>Tepidicaulis marinum gen. nov., sp. nov., a novel marine bacterium denitrifying nitrate to nitrous oxide strictly under microaerobic conditions.</title>
        <authorList>
            <person name="Takeuchi M."/>
            <person name="Yamagishi T."/>
            <person name="Kamagata Y."/>
            <person name="Oshima K."/>
            <person name="Hattori M."/>
            <person name="Katayama T."/>
            <person name="Hanada S."/>
            <person name="Tamaki H."/>
            <person name="Marumo K."/>
            <person name="Maeda H."/>
            <person name="Nedachi M."/>
            <person name="Iwasaki W."/>
            <person name="Suwa Y."/>
            <person name="Sakata S."/>
        </authorList>
    </citation>
    <scope>NUCLEOTIDE SEQUENCE [LARGE SCALE GENOMIC DNA]</scope>
    <source>
        <strain evidence="2 3">MA2</strain>
    </source>
</reference>
<keyword evidence="3" id="KW-1185">Reference proteome</keyword>
<dbReference type="AlphaFoldDB" id="A0A081BC47"/>
<dbReference type="SUPFAM" id="SSF52317">
    <property type="entry name" value="Class I glutamine amidotransferase-like"/>
    <property type="match status" value="1"/>
</dbReference>
<dbReference type="PANTHER" id="PTHR43130">
    <property type="entry name" value="ARAC-FAMILY TRANSCRIPTIONAL REGULATOR"/>
    <property type="match status" value="1"/>
</dbReference>
<organism evidence="2 3">
    <name type="scientific">Tepidicaulis marinus</name>
    <dbReference type="NCBI Taxonomy" id="1333998"/>
    <lineage>
        <taxon>Bacteria</taxon>
        <taxon>Pseudomonadati</taxon>
        <taxon>Pseudomonadota</taxon>
        <taxon>Alphaproteobacteria</taxon>
        <taxon>Hyphomicrobiales</taxon>
        <taxon>Parvibaculaceae</taxon>
        <taxon>Tepidicaulis</taxon>
    </lineage>
</organism>
<comment type="caution">
    <text evidence="2">The sequence shown here is derived from an EMBL/GenBank/DDBJ whole genome shotgun (WGS) entry which is preliminary data.</text>
</comment>
<accession>A0A081BC47</accession>
<protein>
    <submittedName>
        <fullName evidence="2">ThiJ/PfpI domain-containing protein</fullName>
    </submittedName>
</protein>
<evidence type="ECO:0000313" key="3">
    <source>
        <dbReference type="Proteomes" id="UP000028702"/>
    </source>
</evidence>
<feature type="domain" description="DJ-1/PfpI" evidence="1">
    <location>
        <begin position="5"/>
        <end position="173"/>
    </location>
</feature>
<dbReference type="InterPro" id="IPR029062">
    <property type="entry name" value="Class_I_gatase-like"/>
</dbReference>
<dbReference type="CDD" id="cd03139">
    <property type="entry name" value="GATase1_PfpI_2"/>
    <property type="match status" value="1"/>
</dbReference>
<dbReference type="Gene3D" id="3.40.50.880">
    <property type="match status" value="1"/>
</dbReference>
<dbReference type="eggNOG" id="COG4977">
    <property type="taxonomic scope" value="Bacteria"/>
</dbReference>
<dbReference type="InterPro" id="IPR002818">
    <property type="entry name" value="DJ-1/PfpI"/>
</dbReference>
<dbReference type="GO" id="GO:0006355">
    <property type="term" value="P:regulation of DNA-templated transcription"/>
    <property type="evidence" value="ECO:0007669"/>
    <property type="project" value="TreeGrafter"/>
</dbReference>
<evidence type="ECO:0000313" key="2">
    <source>
        <dbReference type="EMBL" id="GAK45615.1"/>
    </source>
</evidence>
<dbReference type="STRING" id="1333998.M2A_2114"/>
<proteinExistence type="predicted"/>
<evidence type="ECO:0000259" key="1">
    <source>
        <dbReference type="Pfam" id="PF01965"/>
    </source>
</evidence>
<dbReference type="EMBL" id="BBIO01000010">
    <property type="protein sequence ID" value="GAK45615.1"/>
    <property type="molecule type" value="Genomic_DNA"/>
</dbReference>
<dbReference type="PANTHER" id="PTHR43130:SF3">
    <property type="entry name" value="HTH-TYPE TRANSCRIPTIONAL REGULATOR RV1931C"/>
    <property type="match status" value="1"/>
</dbReference>
<dbReference type="RefSeq" id="WP_045446935.1">
    <property type="nucleotide sequence ID" value="NZ_BBIO01000010.1"/>
</dbReference>
<sequence length="204" mass="21976">MTRNIGILIFDGAEELDFVGPWEVFTMSNEMFALQGNERPDEVFLISPGGAPVTCAKGMRVEADYSFKTAPILDVLLIPGGNGTRALEKDEAMLDYLRAAAPACGWVTSVCTGSLVLAAAGLAKGKRITTHWAFVEELRKRPYGAEVLENARYVRDGNLVTAAGVSAGIDMALWLTGQLHGSAHARLTQRGMEYDPAPPYTAEV</sequence>
<dbReference type="Proteomes" id="UP000028702">
    <property type="component" value="Unassembled WGS sequence"/>
</dbReference>
<gene>
    <name evidence="2" type="ORF">M2A_2114</name>
</gene>
<name>A0A081BC47_9HYPH</name>
<dbReference type="InterPro" id="IPR052158">
    <property type="entry name" value="INH-QAR"/>
</dbReference>
<dbReference type="Pfam" id="PF01965">
    <property type="entry name" value="DJ-1_PfpI"/>
    <property type="match status" value="1"/>
</dbReference>